<organism evidence="6 7">
    <name type="scientific">Fimbriiglobus ruber</name>
    <dbReference type="NCBI Taxonomy" id="1908690"/>
    <lineage>
        <taxon>Bacteria</taxon>
        <taxon>Pseudomonadati</taxon>
        <taxon>Planctomycetota</taxon>
        <taxon>Planctomycetia</taxon>
        <taxon>Gemmatales</taxon>
        <taxon>Gemmataceae</taxon>
        <taxon>Fimbriiglobus</taxon>
    </lineage>
</organism>
<comment type="caution">
    <text evidence="6">The sequence shown here is derived from an EMBL/GenBank/DDBJ whole genome shotgun (WGS) entry which is preliminary data.</text>
</comment>
<name>A0A225D1G9_9BACT</name>
<dbReference type="InterPro" id="IPR017853">
    <property type="entry name" value="GH"/>
</dbReference>
<reference evidence="7" key="1">
    <citation type="submission" date="2017-06" db="EMBL/GenBank/DDBJ databases">
        <title>Genome analysis of Fimbriiglobus ruber SP5, the first member of the order Planctomycetales with confirmed chitinolytic capability.</title>
        <authorList>
            <person name="Ravin N.V."/>
            <person name="Rakitin A.L."/>
            <person name="Ivanova A.A."/>
            <person name="Beletsky A.V."/>
            <person name="Kulichevskaya I.S."/>
            <person name="Mardanov A.V."/>
            <person name="Dedysh S.N."/>
        </authorList>
    </citation>
    <scope>NUCLEOTIDE SEQUENCE [LARGE SCALE GENOMIC DNA]</scope>
    <source>
        <strain evidence="7">SP5</strain>
    </source>
</reference>
<keyword evidence="2" id="KW-0378">Hydrolase</keyword>
<evidence type="ECO:0000313" key="6">
    <source>
        <dbReference type="EMBL" id="OWK34773.1"/>
    </source>
</evidence>
<dbReference type="SUPFAM" id="SSF81296">
    <property type="entry name" value="E set domains"/>
    <property type="match status" value="1"/>
</dbReference>
<dbReference type="InterPro" id="IPR044505">
    <property type="entry name" value="GlgX_Isoamylase_N_E_set"/>
</dbReference>
<dbReference type="GO" id="GO:0004135">
    <property type="term" value="F:amylo-alpha-1,6-glucosidase activity"/>
    <property type="evidence" value="ECO:0007669"/>
    <property type="project" value="InterPro"/>
</dbReference>
<dbReference type="AlphaFoldDB" id="A0A225D1G9"/>
<feature type="region of interest" description="Disordered" evidence="4">
    <location>
        <begin position="470"/>
        <end position="498"/>
    </location>
</feature>
<evidence type="ECO:0000313" key="7">
    <source>
        <dbReference type="Proteomes" id="UP000214646"/>
    </source>
</evidence>
<dbReference type="NCBIfam" id="TIGR02100">
    <property type="entry name" value="glgX_debranch"/>
    <property type="match status" value="1"/>
</dbReference>
<dbReference type="InterPro" id="IPR014756">
    <property type="entry name" value="Ig_E-set"/>
</dbReference>
<evidence type="ECO:0000256" key="3">
    <source>
        <dbReference type="ARBA" id="ARBA00023295"/>
    </source>
</evidence>
<dbReference type="Gene3D" id="3.20.20.80">
    <property type="entry name" value="Glycosidases"/>
    <property type="match status" value="1"/>
</dbReference>
<dbReference type="InterPro" id="IPR004193">
    <property type="entry name" value="Glyco_hydro_13_N"/>
</dbReference>
<evidence type="ECO:0000256" key="1">
    <source>
        <dbReference type="ARBA" id="ARBA00008061"/>
    </source>
</evidence>
<dbReference type="EMBL" id="NIDE01000019">
    <property type="protein sequence ID" value="OWK34773.1"/>
    <property type="molecule type" value="Genomic_DNA"/>
</dbReference>
<gene>
    <name evidence="6" type="ORF">FRUB_09615</name>
</gene>
<sequence length="735" mass="82770">MRIWPGRSYPLGATWDGAGVNFALFSEHASKVELCLFDSADATTEKQKISLTERTDQVWHCYLPDCLPGQLYGYRVYGPHEPAKGHRFNPSKVVLDPYAKLIGRETKWDDSLFGYKIGTDDLTFDERDSAAFAPLAAVVDPAFTWGDDRPPRTPWHKTLIYEAHVKGLTMRHPEVSEALRGSYAGIASDPIITHLKDLGVTAIEVLPVHYHLDDRHLVERGQSNYWGYNTLSFFAPQVSYNSRGNSLNPVHEFKMMVRSLHAAGIEVILDVVYNHTAEGNQMGPTLSWRGVDNAAYYRLSPDDPRYYMDFTGCGNTLNMQHPKVLQLIMDSLRYWVQDMHVDGFRFDLASTLARELFEVNRLGAFFDIIHQDPILSQVKLIAEPWDVGPGGYQVGNFPPGWTEWNGKYRDCVRKFWKGDDSNVSEFATRLCGSSDLYEQSGRRPYASINFVTCHDGFTLQDLVSYNGKHNDANGEGNRDGSDNNDSWNCGHEGPTDDQNVNAMRARQKRNFVATLMLSQGVPMLCAGDELGHTQNGNNNTYCQDNELSWLNWELSDNQKHLLEFVKTVARVRYDHPVLKRRKFFHGRSIRGEGVKDVSWFSPAGKDMGDDDWAGFVKCLGMRLAGDLIGETDEQARPIVGDTLLLLLNAHHEPIPFTLPVTNPGHHWERLFDTAADTMKPTVLDAGAQYDLRDRSVAVFRTVLVEAVEPNVSPIHAKELRHEAQKPAPPLTLAGG</sequence>
<dbReference type="Gene3D" id="2.60.40.10">
    <property type="entry name" value="Immunoglobulins"/>
    <property type="match status" value="1"/>
</dbReference>
<dbReference type="PANTHER" id="PTHR43002">
    <property type="entry name" value="GLYCOGEN DEBRANCHING ENZYME"/>
    <property type="match status" value="1"/>
</dbReference>
<evidence type="ECO:0000259" key="5">
    <source>
        <dbReference type="SMART" id="SM00642"/>
    </source>
</evidence>
<dbReference type="OrthoDB" id="226102at2"/>
<dbReference type="InterPro" id="IPR006047">
    <property type="entry name" value="GH13_cat_dom"/>
</dbReference>
<keyword evidence="7" id="KW-1185">Reference proteome</keyword>
<dbReference type="CDD" id="cd02856">
    <property type="entry name" value="E_set_GDE_Isoamylase_N"/>
    <property type="match status" value="1"/>
</dbReference>
<dbReference type="SUPFAM" id="SSF51445">
    <property type="entry name" value="(Trans)glycosidases"/>
    <property type="match status" value="1"/>
</dbReference>
<dbReference type="CDD" id="cd11326">
    <property type="entry name" value="AmyAc_Glg_debranch"/>
    <property type="match status" value="1"/>
</dbReference>
<dbReference type="GO" id="GO:0005980">
    <property type="term" value="P:glycogen catabolic process"/>
    <property type="evidence" value="ECO:0007669"/>
    <property type="project" value="InterPro"/>
</dbReference>
<evidence type="ECO:0000256" key="4">
    <source>
        <dbReference type="SAM" id="MobiDB-lite"/>
    </source>
</evidence>
<feature type="domain" description="Glycosyl hydrolase family 13 catalytic" evidence="5">
    <location>
        <begin position="136"/>
        <end position="572"/>
    </location>
</feature>
<evidence type="ECO:0000256" key="2">
    <source>
        <dbReference type="ARBA" id="ARBA00022801"/>
    </source>
</evidence>
<comment type="similarity">
    <text evidence="1">Belongs to the glycosyl hydrolase 13 family.</text>
</comment>
<accession>A0A225D1G9</accession>
<dbReference type="InterPro" id="IPR013783">
    <property type="entry name" value="Ig-like_fold"/>
</dbReference>
<dbReference type="SUPFAM" id="SSF51011">
    <property type="entry name" value="Glycosyl hydrolase domain"/>
    <property type="match status" value="1"/>
</dbReference>
<dbReference type="SMART" id="SM00642">
    <property type="entry name" value="Aamy"/>
    <property type="match status" value="1"/>
</dbReference>
<keyword evidence="3" id="KW-0326">Glycosidase</keyword>
<protein>
    <submittedName>
        <fullName evidence="6">Glycogen debranching enzyme</fullName>
    </submittedName>
</protein>
<dbReference type="InterPro" id="IPR013780">
    <property type="entry name" value="Glyco_hydro_b"/>
</dbReference>
<dbReference type="Pfam" id="PF02922">
    <property type="entry name" value="CBM_48"/>
    <property type="match status" value="1"/>
</dbReference>
<dbReference type="Gene3D" id="2.60.40.1180">
    <property type="entry name" value="Golgi alpha-mannosidase II"/>
    <property type="match status" value="1"/>
</dbReference>
<feature type="compositionally biased region" description="Basic and acidic residues" evidence="4">
    <location>
        <begin position="470"/>
        <end position="481"/>
    </location>
</feature>
<proteinExistence type="inferred from homology"/>
<dbReference type="RefSeq" id="WP_088260022.1">
    <property type="nucleotide sequence ID" value="NZ_NIDE01000019.1"/>
</dbReference>
<dbReference type="Proteomes" id="UP000214646">
    <property type="component" value="Unassembled WGS sequence"/>
</dbReference>
<dbReference type="InterPro" id="IPR011837">
    <property type="entry name" value="Glycogen_debranch_GlgX"/>
</dbReference>